<comment type="caution">
    <text evidence="2">The sequence shown here is derived from an EMBL/GenBank/DDBJ whole genome shotgun (WGS) entry which is preliminary data.</text>
</comment>
<dbReference type="EMBL" id="WHOD01000052">
    <property type="protein sequence ID" value="NOU93986.1"/>
    <property type="molecule type" value="Genomic_DNA"/>
</dbReference>
<name>A0A972GNF0_9BACL</name>
<evidence type="ECO:0000313" key="2">
    <source>
        <dbReference type="EMBL" id="NOU93986.1"/>
    </source>
</evidence>
<organism evidence="2 3">
    <name type="scientific">Paenibacillus foliorum</name>
    <dbReference type="NCBI Taxonomy" id="2654974"/>
    <lineage>
        <taxon>Bacteria</taxon>
        <taxon>Bacillati</taxon>
        <taxon>Bacillota</taxon>
        <taxon>Bacilli</taxon>
        <taxon>Bacillales</taxon>
        <taxon>Paenibacillaceae</taxon>
        <taxon>Paenibacillus</taxon>
    </lineage>
</organism>
<reference evidence="2" key="1">
    <citation type="submission" date="2019-10" db="EMBL/GenBank/DDBJ databases">
        <title>Description of Paenibacillus glebae sp. nov.</title>
        <authorList>
            <person name="Carlier A."/>
            <person name="Qi S."/>
        </authorList>
    </citation>
    <scope>NUCLEOTIDE SEQUENCE</scope>
    <source>
        <strain evidence="2">LMG 31456</strain>
    </source>
</reference>
<sequence>MYTIGVDLGGTQIRAGLFDQKGELLFKAEALTLAQEGAEAVISRIKQSIHEVIGFIEGPTSGSINGIGIGSPGPLNPFTGMVLSPSNLPGMVDIPLQQIIADEFHVPVYLNNDANAAALGEWLYGEGRHTKNMLYITISTGIGAGVIVDGHLLLGEQGSAGEVGHMIIDPQGPLCSCGNYGCFEACASGTGIVQRTKEKLARYTSEGQTSFSQLQLVDEDSLTSRDVFAAAMNNDALAMEIVEETRTYLGIGLINLINLYNPQKIIFGGGVSKAGDFLLKSAVEMAQQRSQLGMRDVEFTMASLGDNAGLYGAAALVSYHQQLG</sequence>
<protein>
    <submittedName>
        <fullName evidence="2">ROK family protein</fullName>
    </submittedName>
</protein>
<keyword evidence="3" id="KW-1185">Reference proteome</keyword>
<dbReference type="Proteomes" id="UP000641588">
    <property type="component" value="Unassembled WGS sequence"/>
</dbReference>
<dbReference type="RefSeq" id="WP_171652188.1">
    <property type="nucleotide sequence ID" value="NZ_WHOD01000052.1"/>
</dbReference>
<dbReference type="PROSITE" id="PS01125">
    <property type="entry name" value="ROK"/>
    <property type="match status" value="1"/>
</dbReference>
<dbReference type="PANTHER" id="PTHR18964">
    <property type="entry name" value="ROK (REPRESSOR, ORF, KINASE) FAMILY"/>
    <property type="match status" value="1"/>
</dbReference>
<dbReference type="AlphaFoldDB" id="A0A972GNF0"/>
<dbReference type="InterPro" id="IPR043129">
    <property type="entry name" value="ATPase_NBD"/>
</dbReference>
<dbReference type="SUPFAM" id="SSF53067">
    <property type="entry name" value="Actin-like ATPase domain"/>
    <property type="match status" value="1"/>
</dbReference>
<gene>
    <name evidence="2" type="ORF">GC093_12260</name>
</gene>
<evidence type="ECO:0000313" key="3">
    <source>
        <dbReference type="Proteomes" id="UP000641588"/>
    </source>
</evidence>
<dbReference type="Gene3D" id="3.30.420.40">
    <property type="match status" value="2"/>
</dbReference>
<dbReference type="Pfam" id="PF00480">
    <property type="entry name" value="ROK"/>
    <property type="match status" value="1"/>
</dbReference>
<dbReference type="InterPro" id="IPR000600">
    <property type="entry name" value="ROK"/>
</dbReference>
<proteinExistence type="inferred from homology"/>
<accession>A0A972GNF0</accession>
<comment type="similarity">
    <text evidence="1">Belongs to the ROK (NagC/XylR) family.</text>
</comment>
<dbReference type="PANTHER" id="PTHR18964:SF149">
    <property type="entry name" value="BIFUNCTIONAL UDP-N-ACETYLGLUCOSAMINE 2-EPIMERASE_N-ACETYLMANNOSAMINE KINASE"/>
    <property type="match status" value="1"/>
</dbReference>
<evidence type="ECO:0000256" key="1">
    <source>
        <dbReference type="ARBA" id="ARBA00006479"/>
    </source>
</evidence>
<dbReference type="InterPro" id="IPR049874">
    <property type="entry name" value="ROK_cs"/>
</dbReference>